<gene>
    <name evidence="1" type="ORF">C4F51_02105</name>
</gene>
<evidence type="ECO:0000313" key="1">
    <source>
        <dbReference type="EMBL" id="MBE8715978.1"/>
    </source>
</evidence>
<keyword evidence="2" id="KW-1185">Reference proteome</keyword>
<protein>
    <submittedName>
        <fullName evidence="1">Uncharacterized protein</fullName>
    </submittedName>
</protein>
<dbReference type="Proteomes" id="UP000652567">
    <property type="component" value="Unassembled WGS sequence"/>
</dbReference>
<proteinExistence type="predicted"/>
<name>A0A928YUD2_9GAMM</name>
<dbReference type="EMBL" id="PRDL01000001">
    <property type="protein sequence ID" value="MBE8715978.1"/>
    <property type="molecule type" value="Genomic_DNA"/>
</dbReference>
<organism evidence="1 2">
    <name type="scientific">Cellvibrio polysaccharolyticus</name>
    <dbReference type="NCBI Taxonomy" id="2082724"/>
    <lineage>
        <taxon>Bacteria</taxon>
        <taxon>Pseudomonadati</taxon>
        <taxon>Pseudomonadota</taxon>
        <taxon>Gammaproteobacteria</taxon>
        <taxon>Cellvibrionales</taxon>
        <taxon>Cellvibrionaceae</taxon>
        <taxon>Cellvibrio</taxon>
    </lineage>
</organism>
<accession>A0A928YUD2</accession>
<comment type="caution">
    <text evidence="1">The sequence shown here is derived from an EMBL/GenBank/DDBJ whole genome shotgun (WGS) entry which is preliminary data.</text>
</comment>
<dbReference type="AlphaFoldDB" id="A0A928YUD2"/>
<reference evidence="1" key="1">
    <citation type="submission" date="2018-07" db="EMBL/GenBank/DDBJ databases">
        <title>Genome assembly of strain Ka43.</title>
        <authorList>
            <person name="Kukolya J."/>
            <person name="Nagy I."/>
            <person name="Horvath B."/>
            <person name="Toth A."/>
        </authorList>
    </citation>
    <scope>NUCLEOTIDE SEQUENCE</scope>
    <source>
        <strain evidence="1">KB43</strain>
    </source>
</reference>
<sequence length="127" mass="14431">MGNYILLTPDGQHQLKLTYIAEPPHGDSYGSLVIDGVKLPGFAWGALFASSTDSRYVVFDWMEKRFVRQTLVVDITQRCYFVLPEPMHNFVVAWPVIEGRGNQEGFSYLFNGEENWTSYDPAESSES</sequence>
<evidence type="ECO:0000313" key="2">
    <source>
        <dbReference type="Proteomes" id="UP000652567"/>
    </source>
</evidence>